<protein>
    <submittedName>
        <fullName evidence="1">Uncharacterized protein</fullName>
    </submittedName>
</protein>
<evidence type="ECO:0000313" key="2">
    <source>
        <dbReference type="Proteomes" id="UP000785679"/>
    </source>
</evidence>
<organism evidence="1 2">
    <name type="scientific">Halteria grandinella</name>
    <dbReference type="NCBI Taxonomy" id="5974"/>
    <lineage>
        <taxon>Eukaryota</taxon>
        <taxon>Sar</taxon>
        <taxon>Alveolata</taxon>
        <taxon>Ciliophora</taxon>
        <taxon>Intramacronucleata</taxon>
        <taxon>Spirotrichea</taxon>
        <taxon>Stichotrichia</taxon>
        <taxon>Sporadotrichida</taxon>
        <taxon>Halteriidae</taxon>
        <taxon>Halteria</taxon>
    </lineage>
</organism>
<evidence type="ECO:0000313" key="1">
    <source>
        <dbReference type="EMBL" id="TNV73338.1"/>
    </source>
</evidence>
<dbReference type="Proteomes" id="UP000785679">
    <property type="component" value="Unassembled WGS sequence"/>
</dbReference>
<sequence>MRLAFGSFGSSLSRSEQLRGVNAHQAYQTENPDRGPFQAFRQKQERRRLGRQWLSQDSDRLYCLVASHLLFQKDFDKSTQLMIRSPQ</sequence>
<proteinExistence type="predicted"/>
<reference evidence="1" key="1">
    <citation type="submission" date="2019-06" db="EMBL/GenBank/DDBJ databases">
        <authorList>
            <person name="Zheng W."/>
        </authorList>
    </citation>
    <scope>NUCLEOTIDE SEQUENCE</scope>
    <source>
        <strain evidence="1">QDHG01</strain>
    </source>
</reference>
<dbReference type="AlphaFoldDB" id="A0A8J8SWY3"/>
<name>A0A8J8SWY3_HALGN</name>
<gene>
    <name evidence="1" type="ORF">FGO68_gene9760</name>
</gene>
<accession>A0A8J8SWY3</accession>
<comment type="caution">
    <text evidence="1">The sequence shown here is derived from an EMBL/GenBank/DDBJ whole genome shotgun (WGS) entry which is preliminary data.</text>
</comment>
<dbReference type="EMBL" id="RRYP01019176">
    <property type="protein sequence ID" value="TNV73338.1"/>
    <property type="molecule type" value="Genomic_DNA"/>
</dbReference>
<keyword evidence="2" id="KW-1185">Reference proteome</keyword>